<comment type="caution">
    <text evidence="10">The sequence shown here is derived from an EMBL/GenBank/DDBJ whole genome shotgun (WGS) entry which is preliminary data.</text>
</comment>
<dbReference type="InterPro" id="IPR038063">
    <property type="entry name" value="Transpep_catalytic_dom"/>
</dbReference>
<feature type="active site" description="Nucleophile" evidence="7">
    <location>
        <position position="395"/>
    </location>
</feature>
<keyword evidence="11" id="KW-1185">Reference proteome</keyword>
<dbReference type="GO" id="GO:0016740">
    <property type="term" value="F:transferase activity"/>
    <property type="evidence" value="ECO:0007669"/>
    <property type="project" value="UniProtKB-KW"/>
</dbReference>
<dbReference type="GO" id="GO:0009252">
    <property type="term" value="P:peptidoglycan biosynthetic process"/>
    <property type="evidence" value="ECO:0007669"/>
    <property type="project" value="UniProtKB-UniPathway"/>
</dbReference>
<keyword evidence="6 7" id="KW-0961">Cell wall biogenesis/degradation</keyword>
<dbReference type="InterPro" id="IPR045380">
    <property type="entry name" value="LD_TPept_scaffold_dom"/>
</dbReference>
<organism evidence="10 11">
    <name type="scientific">Novosphingobium silvae</name>
    <dbReference type="NCBI Taxonomy" id="2692619"/>
    <lineage>
        <taxon>Bacteria</taxon>
        <taxon>Pseudomonadati</taxon>
        <taxon>Pseudomonadota</taxon>
        <taxon>Alphaproteobacteria</taxon>
        <taxon>Sphingomonadales</taxon>
        <taxon>Sphingomonadaceae</taxon>
        <taxon>Novosphingobium</taxon>
    </lineage>
</organism>
<comment type="similarity">
    <text evidence="2">Belongs to the YkuD family.</text>
</comment>
<name>A0A7X4GK68_9SPHN</name>
<gene>
    <name evidence="10" type="ORF">GR702_20740</name>
</gene>
<feature type="chain" id="PRO_5031148569" evidence="8">
    <location>
        <begin position="31"/>
        <end position="467"/>
    </location>
</feature>
<dbReference type="Pfam" id="PF03734">
    <property type="entry name" value="YkuD"/>
    <property type="match status" value="1"/>
</dbReference>
<keyword evidence="3" id="KW-0808">Transferase</keyword>
<dbReference type="GO" id="GO:0071555">
    <property type="term" value="P:cell wall organization"/>
    <property type="evidence" value="ECO:0007669"/>
    <property type="project" value="UniProtKB-UniRule"/>
</dbReference>
<dbReference type="InterPro" id="IPR005490">
    <property type="entry name" value="LD_TPept_cat_dom"/>
</dbReference>
<protein>
    <submittedName>
        <fullName evidence="10">L,D-transpeptidase family protein</fullName>
    </submittedName>
</protein>
<dbReference type="PANTHER" id="PTHR41533">
    <property type="entry name" value="L,D-TRANSPEPTIDASE HI_1667-RELATED"/>
    <property type="match status" value="1"/>
</dbReference>
<dbReference type="AlphaFoldDB" id="A0A7X4GK68"/>
<dbReference type="PROSITE" id="PS52029">
    <property type="entry name" value="LD_TPASE"/>
    <property type="match status" value="1"/>
</dbReference>
<evidence type="ECO:0000256" key="2">
    <source>
        <dbReference type="ARBA" id="ARBA00005992"/>
    </source>
</evidence>
<comment type="pathway">
    <text evidence="1 7">Cell wall biogenesis; peptidoglycan biosynthesis.</text>
</comment>
<dbReference type="UniPathway" id="UPA00219"/>
<feature type="signal peptide" evidence="8">
    <location>
        <begin position="1"/>
        <end position="30"/>
    </location>
</feature>
<evidence type="ECO:0000256" key="3">
    <source>
        <dbReference type="ARBA" id="ARBA00022679"/>
    </source>
</evidence>
<reference evidence="10 11" key="1">
    <citation type="submission" date="2019-12" db="EMBL/GenBank/DDBJ databases">
        <authorList>
            <person name="Feng G."/>
            <person name="Zhu H."/>
        </authorList>
    </citation>
    <scope>NUCLEOTIDE SEQUENCE [LARGE SCALE GENOMIC DNA]</scope>
    <source>
        <strain evidence="10 11">FGD1</strain>
    </source>
</reference>
<dbReference type="SUPFAM" id="SSF141523">
    <property type="entry name" value="L,D-transpeptidase catalytic domain-like"/>
    <property type="match status" value="1"/>
</dbReference>
<dbReference type="EMBL" id="WVTD01000031">
    <property type="protein sequence ID" value="MYM00184.1"/>
    <property type="molecule type" value="Genomic_DNA"/>
</dbReference>
<evidence type="ECO:0000256" key="4">
    <source>
        <dbReference type="ARBA" id="ARBA00022960"/>
    </source>
</evidence>
<dbReference type="GO" id="GO:0004180">
    <property type="term" value="F:carboxypeptidase activity"/>
    <property type="evidence" value="ECO:0007669"/>
    <property type="project" value="UniProtKB-ARBA"/>
</dbReference>
<evidence type="ECO:0000256" key="1">
    <source>
        <dbReference type="ARBA" id="ARBA00004752"/>
    </source>
</evidence>
<accession>A0A7X4GK68</accession>
<keyword evidence="8" id="KW-0732">Signal</keyword>
<proteinExistence type="inferred from homology"/>
<dbReference type="Pfam" id="PF20142">
    <property type="entry name" value="Scaffold"/>
    <property type="match status" value="1"/>
</dbReference>
<evidence type="ECO:0000313" key="10">
    <source>
        <dbReference type="EMBL" id="MYM00184.1"/>
    </source>
</evidence>
<keyword evidence="5 7" id="KW-0573">Peptidoglycan synthesis</keyword>
<keyword evidence="4 7" id="KW-0133">Cell shape</keyword>
<evidence type="ECO:0000313" key="11">
    <source>
        <dbReference type="Proteomes" id="UP000465810"/>
    </source>
</evidence>
<feature type="active site" description="Proton donor/acceptor" evidence="7">
    <location>
        <position position="376"/>
    </location>
</feature>
<evidence type="ECO:0000256" key="6">
    <source>
        <dbReference type="ARBA" id="ARBA00023316"/>
    </source>
</evidence>
<dbReference type="Gene3D" id="2.40.440.10">
    <property type="entry name" value="L,D-transpeptidase catalytic domain-like"/>
    <property type="match status" value="1"/>
</dbReference>
<dbReference type="Proteomes" id="UP000465810">
    <property type="component" value="Unassembled WGS sequence"/>
</dbReference>
<dbReference type="CDD" id="cd16913">
    <property type="entry name" value="YkuD_like"/>
    <property type="match status" value="1"/>
</dbReference>
<evidence type="ECO:0000259" key="9">
    <source>
        <dbReference type="PROSITE" id="PS52029"/>
    </source>
</evidence>
<dbReference type="InterPro" id="IPR052905">
    <property type="entry name" value="LD-transpeptidase_YkuD-like"/>
</dbReference>
<sequence length="467" mass="51281">MNFRQFLHGRAAVVLMSMTVLIASPVPAQAAPARAKPKAKAIATGVAARKATPAAAVDPALAAAIRNEAGGKIADFYQSRGFRPLWTTLQGRIGTAAQEFLQYLDEAEVDGLRSSRYKPDALREAIARSDQGGAVEIAKADVALTKAFVRYVADMRKVRNVGMTYVGKGLKPAKVADSTILRVAALKNFGDYVRAMGWMSPHYLRMRSALRAAERKGADRETLSVLRLNVERARVLPSPAVRHIVVDAAAARLYYYQDGEQVGSMRVVVGARETQTPMLAGYVNWAIFNPYWNVPDYLVRDNVARKILSGRTLDSMHMQALSDWSAQPAVLDPATIDWQAVRDGRQDLRVRELPGAWNSMGKVKFLFPNDEGIYLHDTPNRDLLVKEDRHLSNGCIRLEDAPALGRWMMGKSFGTKSEAPEQAVPLPAPVPVYLTYLTATAGTKGVALLADVYGRDGRRGERPEPLL</sequence>
<evidence type="ECO:0000256" key="7">
    <source>
        <dbReference type="PROSITE-ProRule" id="PRU01373"/>
    </source>
</evidence>
<dbReference type="GO" id="GO:0008360">
    <property type="term" value="P:regulation of cell shape"/>
    <property type="evidence" value="ECO:0007669"/>
    <property type="project" value="UniProtKB-UniRule"/>
</dbReference>
<dbReference type="PANTHER" id="PTHR41533:SF2">
    <property type="entry name" value="BLR7131 PROTEIN"/>
    <property type="match status" value="1"/>
</dbReference>
<evidence type="ECO:0000256" key="5">
    <source>
        <dbReference type="ARBA" id="ARBA00022984"/>
    </source>
</evidence>
<feature type="domain" description="L,D-TPase catalytic" evidence="9">
    <location>
        <begin position="242"/>
        <end position="420"/>
    </location>
</feature>
<evidence type="ECO:0000256" key="8">
    <source>
        <dbReference type="SAM" id="SignalP"/>
    </source>
</evidence>